<organism evidence="7 8">
    <name type="scientific">Candidula unifasciata</name>
    <dbReference type="NCBI Taxonomy" id="100452"/>
    <lineage>
        <taxon>Eukaryota</taxon>
        <taxon>Metazoa</taxon>
        <taxon>Spiralia</taxon>
        <taxon>Lophotrochozoa</taxon>
        <taxon>Mollusca</taxon>
        <taxon>Gastropoda</taxon>
        <taxon>Heterobranchia</taxon>
        <taxon>Euthyneura</taxon>
        <taxon>Panpulmonata</taxon>
        <taxon>Eupulmonata</taxon>
        <taxon>Stylommatophora</taxon>
        <taxon>Helicina</taxon>
        <taxon>Helicoidea</taxon>
        <taxon>Geomitridae</taxon>
        <taxon>Candidula</taxon>
    </lineage>
</organism>
<dbReference type="PANTHER" id="PTHR46641:SF18">
    <property type="entry name" value="G-PROTEIN COUPLED RECEPTORS FAMILY 1 PROFILE DOMAIN-CONTAINING PROTEIN"/>
    <property type="match status" value="1"/>
</dbReference>
<gene>
    <name evidence="7" type="ORF">CUNI_LOCUS7242</name>
</gene>
<protein>
    <recommendedName>
        <fullName evidence="6">G-protein coupled receptors family 1 profile domain-containing protein</fullName>
    </recommendedName>
</protein>
<dbReference type="SUPFAM" id="SSF81321">
    <property type="entry name" value="Family A G protein-coupled receptor-like"/>
    <property type="match status" value="1"/>
</dbReference>
<feature type="transmembrane region" description="Helical" evidence="5">
    <location>
        <begin position="327"/>
        <end position="351"/>
    </location>
</feature>
<evidence type="ECO:0000256" key="2">
    <source>
        <dbReference type="ARBA" id="ARBA00022692"/>
    </source>
</evidence>
<dbReference type="GO" id="GO:0004930">
    <property type="term" value="F:G protein-coupled receptor activity"/>
    <property type="evidence" value="ECO:0007669"/>
    <property type="project" value="InterPro"/>
</dbReference>
<dbReference type="OrthoDB" id="6082401at2759"/>
<dbReference type="Gene3D" id="1.20.1070.10">
    <property type="entry name" value="Rhodopsin 7-helix transmembrane proteins"/>
    <property type="match status" value="1"/>
</dbReference>
<feature type="transmembrane region" description="Helical" evidence="5">
    <location>
        <begin position="170"/>
        <end position="189"/>
    </location>
</feature>
<feature type="domain" description="G-protein coupled receptors family 1 profile" evidence="6">
    <location>
        <begin position="65"/>
        <end position="350"/>
    </location>
</feature>
<dbReference type="PANTHER" id="PTHR46641">
    <property type="entry name" value="FMRFAMIDE RECEPTOR-RELATED"/>
    <property type="match status" value="1"/>
</dbReference>
<dbReference type="PROSITE" id="PS50262">
    <property type="entry name" value="G_PROTEIN_RECEP_F1_2"/>
    <property type="match status" value="1"/>
</dbReference>
<evidence type="ECO:0000256" key="3">
    <source>
        <dbReference type="ARBA" id="ARBA00022989"/>
    </source>
</evidence>
<keyword evidence="3 5" id="KW-1133">Transmembrane helix</keyword>
<evidence type="ECO:0000256" key="4">
    <source>
        <dbReference type="ARBA" id="ARBA00023136"/>
    </source>
</evidence>
<feature type="transmembrane region" description="Helical" evidence="5">
    <location>
        <begin position="286"/>
        <end position="307"/>
    </location>
</feature>
<feature type="transmembrane region" description="Helical" evidence="5">
    <location>
        <begin position="220"/>
        <end position="246"/>
    </location>
</feature>
<dbReference type="InterPro" id="IPR052954">
    <property type="entry name" value="GPCR-Ligand_Int"/>
</dbReference>
<dbReference type="AlphaFoldDB" id="A0A8S3YXL0"/>
<accession>A0A8S3YXL0</accession>
<feature type="transmembrane region" description="Helical" evidence="5">
    <location>
        <begin position="134"/>
        <end position="158"/>
    </location>
</feature>
<dbReference type="InterPro" id="IPR017452">
    <property type="entry name" value="GPCR_Rhodpsn_7TM"/>
</dbReference>
<dbReference type="GO" id="GO:0016020">
    <property type="term" value="C:membrane"/>
    <property type="evidence" value="ECO:0007669"/>
    <property type="project" value="UniProtKB-SubCell"/>
</dbReference>
<keyword evidence="8" id="KW-1185">Reference proteome</keyword>
<comment type="caution">
    <text evidence="7">The sequence shown here is derived from an EMBL/GenBank/DDBJ whole genome shotgun (WGS) entry which is preliminary data.</text>
</comment>
<evidence type="ECO:0000256" key="1">
    <source>
        <dbReference type="ARBA" id="ARBA00004370"/>
    </source>
</evidence>
<dbReference type="EMBL" id="CAJHNH020001139">
    <property type="protein sequence ID" value="CAG5121684.1"/>
    <property type="molecule type" value="Genomic_DNA"/>
</dbReference>
<proteinExistence type="predicted"/>
<keyword evidence="4 5" id="KW-0472">Membrane</keyword>
<feature type="transmembrane region" description="Helical" evidence="5">
    <location>
        <begin position="81"/>
        <end position="99"/>
    </location>
</feature>
<comment type="subcellular location">
    <subcellularLocation>
        <location evidence="1">Membrane</location>
    </subcellularLocation>
</comment>
<evidence type="ECO:0000313" key="8">
    <source>
        <dbReference type="Proteomes" id="UP000678393"/>
    </source>
</evidence>
<feature type="transmembrane region" description="Helical" evidence="5">
    <location>
        <begin position="53"/>
        <end position="74"/>
    </location>
</feature>
<dbReference type="Proteomes" id="UP000678393">
    <property type="component" value="Unassembled WGS sequence"/>
</dbReference>
<dbReference type="PRINTS" id="PR00237">
    <property type="entry name" value="GPCRRHODOPSN"/>
</dbReference>
<name>A0A8S3YXL0_9EUPU</name>
<evidence type="ECO:0000256" key="5">
    <source>
        <dbReference type="SAM" id="Phobius"/>
    </source>
</evidence>
<keyword evidence="2 5" id="KW-0812">Transmembrane</keyword>
<dbReference type="InterPro" id="IPR000276">
    <property type="entry name" value="GPCR_Rhodpsn"/>
</dbReference>
<reference evidence="7" key="1">
    <citation type="submission" date="2021-04" db="EMBL/GenBank/DDBJ databases">
        <authorList>
            <consortium name="Molecular Ecology Group"/>
        </authorList>
    </citation>
    <scope>NUCLEOTIDE SEQUENCE</scope>
</reference>
<sequence>MSQTVISSTGYEGVIYLFISTTQASLLMRKAQITNLLIFPDVQKSINKILSNVVQVAVCVFGVFSNIINILVFYKIGFADSVTVVLFGLAISDLGYLFFSVASQTLDILDAAVGLHPFEPLKNLAFQVLWFNNMFYDITIILTVFNAVQKCACVAIPLIFKSVFTKSRSIFIVGFVYVGIFIYYIPTFANPGTASYFDPSLNWTRLGNYYLPNNETVNTIFYILSRILLPFVSQAVIIFCMVILTVKLRATLKFRRTLSLHQGFAEENENERERNKAKGSGKELRAIQTVTLVSAIFVVCNSPDILITLTRSVYPEFSDTSSRFESTYRMCGAIQDVFAVTNSAVNIVVYLKYNNKYRRRFKEIIQAVVRPQTRLRL</sequence>
<evidence type="ECO:0000313" key="7">
    <source>
        <dbReference type="EMBL" id="CAG5121684.1"/>
    </source>
</evidence>
<evidence type="ECO:0000259" key="6">
    <source>
        <dbReference type="PROSITE" id="PS50262"/>
    </source>
</evidence>